<dbReference type="Proteomes" id="UP001516400">
    <property type="component" value="Unassembled WGS sequence"/>
</dbReference>
<evidence type="ECO:0000313" key="3">
    <source>
        <dbReference type="Proteomes" id="UP001516400"/>
    </source>
</evidence>
<dbReference type="EMBL" id="JABFTP020000021">
    <property type="protein sequence ID" value="KAL3270297.1"/>
    <property type="molecule type" value="Genomic_DNA"/>
</dbReference>
<comment type="caution">
    <text evidence="2">The sequence shown here is derived from an EMBL/GenBank/DDBJ whole genome shotgun (WGS) entry which is preliminary data.</text>
</comment>
<accession>A0ABD2MVP0</accession>
<name>A0ABD2MVP0_9CUCU</name>
<dbReference type="AlphaFoldDB" id="A0ABD2MVP0"/>
<proteinExistence type="predicted"/>
<protein>
    <recommendedName>
        <fullName evidence="4">Swi5-dependent recombination DNA repair protein 1 homolog</fullName>
    </recommendedName>
</protein>
<reference evidence="2 3" key="1">
    <citation type="journal article" date="2021" name="BMC Biol.">
        <title>Horizontally acquired antibacterial genes associated with adaptive radiation of ladybird beetles.</title>
        <authorList>
            <person name="Li H.S."/>
            <person name="Tang X.F."/>
            <person name="Huang Y.H."/>
            <person name="Xu Z.Y."/>
            <person name="Chen M.L."/>
            <person name="Du X.Y."/>
            <person name="Qiu B.Y."/>
            <person name="Chen P.T."/>
            <person name="Zhang W."/>
            <person name="Slipinski A."/>
            <person name="Escalona H.E."/>
            <person name="Waterhouse R.M."/>
            <person name="Zwick A."/>
            <person name="Pang H."/>
        </authorList>
    </citation>
    <scope>NUCLEOTIDE SEQUENCE [LARGE SCALE GENOMIC DNA]</scope>
    <source>
        <strain evidence="2">SYSU2018</strain>
    </source>
</reference>
<evidence type="ECO:0000313" key="2">
    <source>
        <dbReference type="EMBL" id="KAL3270297.1"/>
    </source>
</evidence>
<keyword evidence="3" id="KW-1185">Reference proteome</keyword>
<gene>
    <name evidence="2" type="ORF">HHI36_009348</name>
</gene>
<sequence>MKDCFVKLGKMENAKIPTIKQDLSDDDFDTFTSTPRENIRARVDKLEKEIEEKRLIVDELRRAKLCKKMHDTNELKNLTSIWKSGCVIALNDLLKQLNKHSQIDMVTLLKKLNIPQDTFDFNQL</sequence>
<organism evidence="2 3">
    <name type="scientific">Cryptolaemus montrouzieri</name>
    <dbReference type="NCBI Taxonomy" id="559131"/>
    <lineage>
        <taxon>Eukaryota</taxon>
        <taxon>Metazoa</taxon>
        <taxon>Ecdysozoa</taxon>
        <taxon>Arthropoda</taxon>
        <taxon>Hexapoda</taxon>
        <taxon>Insecta</taxon>
        <taxon>Pterygota</taxon>
        <taxon>Neoptera</taxon>
        <taxon>Endopterygota</taxon>
        <taxon>Coleoptera</taxon>
        <taxon>Polyphaga</taxon>
        <taxon>Cucujiformia</taxon>
        <taxon>Coccinelloidea</taxon>
        <taxon>Coccinellidae</taxon>
        <taxon>Scymninae</taxon>
        <taxon>Scymnini</taxon>
        <taxon>Cryptolaemus</taxon>
    </lineage>
</organism>
<evidence type="ECO:0000256" key="1">
    <source>
        <dbReference type="SAM" id="Coils"/>
    </source>
</evidence>
<evidence type="ECO:0008006" key="4">
    <source>
        <dbReference type="Google" id="ProtNLM"/>
    </source>
</evidence>
<feature type="coiled-coil region" evidence="1">
    <location>
        <begin position="36"/>
        <end position="63"/>
    </location>
</feature>
<keyword evidence="1" id="KW-0175">Coiled coil</keyword>